<dbReference type="InterPro" id="IPR000209">
    <property type="entry name" value="Peptidase_S8/S53_dom"/>
</dbReference>
<dbReference type="InterPro" id="IPR013783">
    <property type="entry name" value="Ig-like_fold"/>
</dbReference>
<dbReference type="InterPro" id="IPR003961">
    <property type="entry name" value="FN3_dom"/>
</dbReference>
<dbReference type="InterPro" id="IPR036852">
    <property type="entry name" value="Peptidase_S8/S53_dom_sf"/>
</dbReference>
<dbReference type="SMART" id="SM00060">
    <property type="entry name" value="FN3"/>
    <property type="match status" value="2"/>
</dbReference>
<dbReference type="GO" id="GO:0004252">
    <property type="term" value="F:serine-type endopeptidase activity"/>
    <property type="evidence" value="ECO:0007669"/>
    <property type="project" value="InterPro"/>
</dbReference>
<dbReference type="PROSITE" id="PS51892">
    <property type="entry name" value="SUBTILASE"/>
    <property type="match status" value="1"/>
</dbReference>
<dbReference type="PROSITE" id="PS00137">
    <property type="entry name" value="SUBTILASE_HIS"/>
    <property type="match status" value="1"/>
</dbReference>
<dbReference type="Pfam" id="PF00082">
    <property type="entry name" value="Peptidase_S8"/>
    <property type="match status" value="1"/>
</dbReference>
<dbReference type="PROSITE" id="PS00136">
    <property type="entry name" value="SUBTILASE_ASP"/>
    <property type="match status" value="1"/>
</dbReference>
<evidence type="ECO:0000256" key="2">
    <source>
        <dbReference type="ARBA" id="ARBA00022670"/>
    </source>
</evidence>
<keyword evidence="3" id="KW-0378">Hydrolase</keyword>
<evidence type="ECO:0000313" key="6">
    <source>
        <dbReference type="EMBL" id="CAB4638449.1"/>
    </source>
</evidence>
<dbReference type="EMBL" id="CAEZVN010000117">
    <property type="protein sequence ID" value="CAB4638449.1"/>
    <property type="molecule type" value="Genomic_DNA"/>
</dbReference>
<protein>
    <submittedName>
        <fullName evidence="6">Unannotated protein</fullName>
    </submittedName>
</protein>
<dbReference type="InterPro" id="IPR050131">
    <property type="entry name" value="Peptidase_S8_subtilisin-like"/>
</dbReference>
<dbReference type="SUPFAM" id="SSF52743">
    <property type="entry name" value="Subtilisin-like"/>
    <property type="match status" value="1"/>
</dbReference>
<dbReference type="SUPFAM" id="SSF49265">
    <property type="entry name" value="Fibronectin type III"/>
    <property type="match status" value="1"/>
</dbReference>
<accession>A0A6J6JRP1</accession>
<dbReference type="Pfam" id="PF00041">
    <property type="entry name" value="fn3"/>
    <property type="match status" value="1"/>
</dbReference>
<dbReference type="PROSITE" id="PS00138">
    <property type="entry name" value="SUBTILASE_SER"/>
    <property type="match status" value="1"/>
</dbReference>
<dbReference type="InterPro" id="IPR023827">
    <property type="entry name" value="Peptidase_S8_Asp-AS"/>
</dbReference>
<dbReference type="CDD" id="cd00063">
    <property type="entry name" value="FN3"/>
    <property type="match status" value="1"/>
</dbReference>
<keyword evidence="4" id="KW-0720">Serine protease</keyword>
<dbReference type="InterPro" id="IPR036116">
    <property type="entry name" value="FN3_sf"/>
</dbReference>
<dbReference type="PROSITE" id="PS50853">
    <property type="entry name" value="FN3"/>
    <property type="match status" value="1"/>
</dbReference>
<feature type="domain" description="Fibronectin type-III" evidence="5">
    <location>
        <begin position="137"/>
        <end position="241"/>
    </location>
</feature>
<evidence type="ECO:0000256" key="1">
    <source>
        <dbReference type="ARBA" id="ARBA00011073"/>
    </source>
</evidence>
<name>A0A6J6JRP1_9ZZZZ</name>
<sequence>MKLSKGILAALLTVGLGALNVAPVWASVDSALTDRSFDAAGLIVKYKDGVSPIAPNGEATAENAAGVNLEVGKAIGEGWRAVSFDQDLSAGAATAIALRLAADPRVEAVELDRKLSASAVSHPVLPATKVVVKPASAVRSLKAADAWSKSAPSSASLKLTWLPPTTLNGAAISSYRVEINDGSGWKLKATSLTPNAVIADGLRAGIPYSFRVAAVTQKSGTKKVGAYSAIVKGSATSTPHAPVFTGANTAFGSTTPSWSVQNLAQSGGLPILDYSATATASGQSPITCVAPGSATTCAFQGLAANVTYSVSVKARNARGATESLPGVTPLDALFKDQWYLTSKYGINATNAWSKTMGSKNIVVAVLDSGITKHPDLDNQVIPGYDFVSDVRSSNDGDGWDSNNADPGDWFGNEASSWHGTHVAGIIAAQSDSVGVTGIAPNVKIQPIRALGVDGGNSSDLIAALRWAAGLSVPGVPTNPTPAKVVNLSMGTDSYTPCRLRGQSLGATEVALADLKAAGVTVISAAGNFNVPASESYPGNCYPTINVGATAFSGDRASYSNYSVPDSTGQMVGVDISAPGGDSKFPGDSPVGSKGKIVSTWNDGKTVAGNATYEGEEGTSMATPVVAGVVALIYSVKPNITFDQVWEVLSKTVTKFPSGSVCETKNICGIGIVNAGAALAAASALP</sequence>
<comment type="similarity">
    <text evidence="1">Belongs to the peptidase S8 family.</text>
</comment>
<keyword evidence="2" id="KW-0645">Protease</keyword>
<evidence type="ECO:0000259" key="5">
    <source>
        <dbReference type="PROSITE" id="PS50853"/>
    </source>
</evidence>
<dbReference type="PANTHER" id="PTHR43806">
    <property type="entry name" value="PEPTIDASE S8"/>
    <property type="match status" value="1"/>
</dbReference>
<dbReference type="AlphaFoldDB" id="A0A6J6JRP1"/>
<proteinExistence type="inferred from homology"/>
<organism evidence="6">
    <name type="scientific">freshwater metagenome</name>
    <dbReference type="NCBI Taxonomy" id="449393"/>
    <lineage>
        <taxon>unclassified sequences</taxon>
        <taxon>metagenomes</taxon>
        <taxon>ecological metagenomes</taxon>
    </lineage>
</organism>
<dbReference type="PANTHER" id="PTHR43806:SF11">
    <property type="entry name" value="CEREVISIN-RELATED"/>
    <property type="match status" value="1"/>
</dbReference>
<dbReference type="InterPro" id="IPR023828">
    <property type="entry name" value="Peptidase_S8_Ser-AS"/>
</dbReference>
<dbReference type="Gene3D" id="2.60.40.10">
    <property type="entry name" value="Immunoglobulins"/>
    <property type="match status" value="2"/>
</dbReference>
<dbReference type="InterPro" id="IPR015500">
    <property type="entry name" value="Peptidase_S8_subtilisin-rel"/>
</dbReference>
<evidence type="ECO:0000256" key="4">
    <source>
        <dbReference type="ARBA" id="ARBA00022825"/>
    </source>
</evidence>
<gene>
    <name evidence="6" type="ORF">UFOPK2001_00997</name>
</gene>
<dbReference type="GO" id="GO:0006508">
    <property type="term" value="P:proteolysis"/>
    <property type="evidence" value="ECO:0007669"/>
    <property type="project" value="UniProtKB-KW"/>
</dbReference>
<dbReference type="PRINTS" id="PR00723">
    <property type="entry name" value="SUBTILISIN"/>
</dbReference>
<reference evidence="6" key="1">
    <citation type="submission" date="2020-05" db="EMBL/GenBank/DDBJ databases">
        <authorList>
            <person name="Chiriac C."/>
            <person name="Salcher M."/>
            <person name="Ghai R."/>
            <person name="Kavagutti S V."/>
        </authorList>
    </citation>
    <scope>NUCLEOTIDE SEQUENCE</scope>
</reference>
<dbReference type="Gene3D" id="3.40.50.200">
    <property type="entry name" value="Peptidase S8/S53 domain"/>
    <property type="match status" value="1"/>
</dbReference>
<dbReference type="InterPro" id="IPR022398">
    <property type="entry name" value="Peptidase_S8_His-AS"/>
</dbReference>
<evidence type="ECO:0000256" key="3">
    <source>
        <dbReference type="ARBA" id="ARBA00022801"/>
    </source>
</evidence>